<comment type="subcellular location">
    <subcellularLocation>
        <location evidence="1">Membrane</location>
        <topology evidence="1">Multi-pass membrane protein</topology>
    </subcellularLocation>
</comment>
<dbReference type="InterPro" id="IPR007271">
    <property type="entry name" value="Nuc_sug_transpt"/>
</dbReference>
<evidence type="ECO:0000256" key="3">
    <source>
        <dbReference type="ARBA" id="ARBA00022989"/>
    </source>
</evidence>
<keyword evidence="3 5" id="KW-1133">Transmembrane helix</keyword>
<feature type="transmembrane region" description="Helical" evidence="5">
    <location>
        <begin position="152"/>
        <end position="172"/>
    </location>
</feature>
<protein>
    <recommendedName>
        <fullName evidence="8">EamA domain-containing protein</fullName>
    </recommendedName>
</protein>
<dbReference type="STRING" id="983967.A0A1E4T0D6"/>
<feature type="transmembrane region" description="Helical" evidence="5">
    <location>
        <begin position="296"/>
        <end position="321"/>
    </location>
</feature>
<evidence type="ECO:0000256" key="2">
    <source>
        <dbReference type="ARBA" id="ARBA00022692"/>
    </source>
</evidence>
<dbReference type="Proteomes" id="UP000094801">
    <property type="component" value="Unassembled WGS sequence"/>
</dbReference>
<accession>A0A1E4T0D6</accession>
<feature type="transmembrane region" description="Helical" evidence="5">
    <location>
        <begin position="259"/>
        <end position="276"/>
    </location>
</feature>
<dbReference type="PANTHER" id="PTHR13146:SF0">
    <property type="entry name" value="SOLUTE CARRIER FAMILY 35 MEMBER F6"/>
    <property type="match status" value="1"/>
</dbReference>
<dbReference type="EMBL" id="KV453853">
    <property type="protein sequence ID" value="ODV85194.1"/>
    <property type="molecule type" value="Genomic_DNA"/>
</dbReference>
<feature type="transmembrane region" description="Helical" evidence="5">
    <location>
        <begin position="358"/>
        <end position="379"/>
    </location>
</feature>
<dbReference type="PROSITE" id="PS51257">
    <property type="entry name" value="PROKAR_LIPOPROTEIN"/>
    <property type="match status" value="1"/>
</dbReference>
<dbReference type="PANTHER" id="PTHR13146">
    <property type="match status" value="1"/>
</dbReference>
<sequence length="411" mass="45831">MGSKYTILIFVAGTIIAGCGNSIVTKYQDLQCVRYCEVPGKEEYFEEPVLQTLQMFVGEMLCWLPVFLNFLRRSSFARGNSTNKRSDEQDPLLGRYSGAGSPSEGQIQSVFVSNKRQIGSFRDSFILAIPSICDLTATTLLNVGLLYTPVSIYQMTRGAIILFVGLFSVAFLKKHISRIEWMSLFIVFFGIFLVGLAGSIGSHDSDNSHEDRFTAGEIIFGMALIFVGIMFSATQFVVEEHILEHLDVRPLNLVGYEGLYGASLTFLFMIVTYALIGSRSSGKEGSFDMVYTFKLMFGNSNVLISSLIIMLFMSSFNYFGITLTEQLSATARSTIDTSRTLLVWLVSLAIGWESFKFLQLVGFVLLAYGTLVFNGVIILNDSKYLPSWLKKDPPTRDQLISNAENEPVERL</sequence>
<dbReference type="OrthoDB" id="408493at2759"/>
<evidence type="ECO:0000256" key="5">
    <source>
        <dbReference type="SAM" id="Phobius"/>
    </source>
</evidence>
<dbReference type="PIRSF" id="PIRSF036436">
    <property type="entry name" value="UCP036436"/>
    <property type="match status" value="1"/>
</dbReference>
<keyword evidence="2 5" id="KW-0812">Transmembrane</keyword>
<keyword evidence="4 5" id="KW-0472">Membrane</keyword>
<dbReference type="AlphaFoldDB" id="A0A1E4T0D6"/>
<dbReference type="GO" id="GO:0000139">
    <property type="term" value="C:Golgi membrane"/>
    <property type="evidence" value="ECO:0007669"/>
    <property type="project" value="InterPro"/>
</dbReference>
<dbReference type="Pfam" id="PF04142">
    <property type="entry name" value="Nuc_sug_transp"/>
    <property type="match status" value="1"/>
</dbReference>
<feature type="transmembrane region" description="Helical" evidence="5">
    <location>
        <begin position="218"/>
        <end position="238"/>
    </location>
</feature>
<feature type="transmembrane region" description="Helical" evidence="5">
    <location>
        <begin position="7"/>
        <end position="24"/>
    </location>
</feature>
<feature type="transmembrane region" description="Helical" evidence="5">
    <location>
        <begin position="125"/>
        <end position="146"/>
    </location>
</feature>
<gene>
    <name evidence="6" type="ORF">CANARDRAFT_7843</name>
</gene>
<dbReference type="InterPro" id="IPR037185">
    <property type="entry name" value="EmrE-like"/>
</dbReference>
<reference evidence="7" key="1">
    <citation type="submission" date="2016-04" db="EMBL/GenBank/DDBJ databases">
        <title>Comparative genomics of biotechnologically important yeasts.</title>
        <authorList>
            <consortium name="DOE Joint Genome Institute"/>
            <person name="Riley R."/>
            <person name="Haridas S."/>
            <person name="Wolfe K.H."/>
            <person name="Lopes M.R."/>
            <person name="Hittinger C.T."/>
            <person name="Goker M."/>
            <person name="Salamov A."/>
            <person name="Wisecaver J."/>
            <person name="Long T.M."/>
            <person name="Aerts A.L."/>
            <person name="Barry K."/>
            <person name="Choi C."/>
            <person name="Clum A."/>
            <person name="Coughlan A.Y."/>
            <person name="Deshpande S."/>
            <person name="Douglass A.P."/>
            <person name="Hanson S.J."/>
            <person name="Klenk H.-P."/>
            <person name="Labutti K."/>
            <person name="Lapidus A."/>
            <person name="Lindquist E."/>
            <person name="Lipzen A."/>
            <person name="Meier-Kolthoff J.P."/>
            <person name="Ohm R.A."/>
            <person name="Otillar R.P."/>
            <person name="Pangilinan J."/>
            <person name="Peng Y."/>
            <person name="Rokas A."/>
            <person name="Rosa C.A."/>
            <person name="Scheuner C."/>
            <person name="Sibirny A.A."/>
            <person name="Slot J.C."/>
            <person name="Stielow J.B."/>
            <person name="Sun H."/>
            <person name="Kurtzman C.P."/>
            <person name="Blackwell M."/>
            <person name="Grigoriev I.V."/>
            <person name="Jeffries T.W."/>
        </authorList>
    </citation>
    <scope>NUCLEOTIDE SEQUENCE [LARGE SCALE GENOMIC DNA]</scope>
    <source>
        <strain evidence="7">NRRL YB-2248</strain>
    </source>
</reference>
<organism evidence="6 7">
    <name type="scientific">[Candida] arabinofermentans NRRL YB-2248</name>
    <dbReference type="NCBI Taxonomy" id="983967"/>
    <lineage>
        <taxon>Eukaryota</taxon>
        <taxon>Fungi</taxon>
        <taxon>Dikarya</taxon>
        <taxon>Ascomycota</taxon>
        <taxon>Saccharomycotina</taxon>
        <taxon>Pichiomycetes</taxon>
        <taxon>Pichiales</taxon>
        <taxon>Pichiaceae</taxon>
        <taxon>Ogataea</taxon>
        <taxon>Ogataea/Candida clade</taxon>
    </lineage>
</organism>
<proteinExistence type="predicted"/>
<evidence type="ECO:0000313" key="6">
    <source>
        <dbReference type="EMBL" id="ODV85194.1"/>
    </source>
</evidence>
<dbReference type="SUPFAM" id="SSF103481">
    <property type="entry name" value="Multidrug resistance efflux transporter EmrE"/>
    <property type="match status" value="1"/>
</dbReference>
<evidence type="ECO:0000256" key="4">
    <source>
        <dbReference type="ARBA" id="ARBA00023136"/>
    </source>
</evidence>
<evidence type="ECO:0008006" key="8">
    <source>
        <dbReference type="Google" id="ProtNLM"/>
    </source>
</evidence>
<dbReference type="InterPro" id="IPR012404">
    <property type="entry name" value="UCP036436"/>
</dbReference>
<evidence type="ECO:0000256" key="1">
    <source>
        <dbReference type="ARBA" id="ARBA00004141"/>
    </source>
</evidence>
<evidence type="ECO:0000313" key="7">
    <source>
        <dbReference type="Proteomes" id="UP000094801"/>
    </source>
</evidence>
<dbReference type="GO" id="GO:0015165">
    <property type="term" value="F:pyrimidine nucleotide-sugar transmembrane transporter activity"/>
    <property type="evidence" value="ECO:0007669"/>
    <property type="project" value="InterPro"/>
</dbReference>
<keyword evidence="7" id="KW-1185">Reference proteome</keyword>
<name>A0A1E4T0D6_9ASCO</name>
<feature type="transmembrane region" description="Helical" evidence="5">
    <location>
        <begin position="179"/>
        <end position="198"/>
    </location>
</feature>